<keyword evidence="23" id="KW-1185">Reference proteome</keyword>
<comment type="catalytic activity">
    <reaction evidence="2 18 19">
        <text>(6R)-NADPHX = (6S)-NADPHX</text>
        <dbReference type="Rhea" id="RHEA:32227"/>
        <dbReference type="ChEBI" id="CHEBI:64076"/>
        <dbReference type="ChEBI" id="CHEBI:64077"/>
        <dbReference type="EC" id="5.1.99.6"/>
    </reaction>
</comment>
<feature type="binding site" evidence="17">
    <location>
        <begin position="422"/>
        <end position="426"/>
    </location>
    <ligand>
        <name>AMP</name>
        <dbReference type="ChEBI" id="CHEBI:456215"/>
    </ligand>
</feature>
<dbReference type="PIRSF" id="PIRSF017184">
    <property type="entry name" value="Nnr"/>
    <property type="match status" value="1"/>
</dbReference>
<dbReference type="EC" id="5.1.99.6" evidence="19"/>
<feature type="binding site" evidence="17">
    <location>
        <position position="332"/>
    </location>
    <ligand>
        <name>(6S)-NADPHX</name>
        <dbReference type="ChEBI" id="CHEBI:64076"/>
    </ligand>
</feature>
<keyword evidence="6 17" id="KW-0547">Nucleotide-binding</keyword>
<comment type="similarity">
    <text evidence="3 19">In the N-terminal section; belongs to the NnrE/AIBP family.</text>
</comment>
<proteinExistence type="inferred from homology"/>
<dbReference type="NCBIfam" id="TIGR00197">
    <property type="entry name" value="yjeF_nterm"/>
    <property type="match status" value="1"/>
</dbReference>
<dbReference type="Pfam" id="PF01256">
    <property type="entry name" value="Carb_kinase"/>
    <property type="match status" value="1"/>
</dbReference>
<dbReference type="GO" id="GO:0052856">
    <property type="term" value="F:NAD(P)HX epimerase activity"/>
    <property type="evidence" value="ECO:0007669"/>
    <property type="project" value="UniProtKB-UniRule"/>
</dbReference>
<evidence type="ECO:0000313" key="22">
    <source>
        <dbReference type="EMBL" id="SEN38840.1"/>
    </source>
</evidence>
<evidence type="ECO:0000256" key="7">
    <source>
        <dbReference type="ARBA" id="ARBA00022840"/>
    </source>
</evidence>
<dbReference type="PANTHER" id="PTHR12592">
    <property type="entry name" value="ATP-DEPENDENT (S)-NAD(P)H-HYDRATE DEHYDRATASE FAMILY MEMBER"/>
    <property type="match status" value="1"/>
</dbReference>
<dbReference type="InterPro" id="IPR036652">
    <property type="entry name" value="YjeF_N_dom_sf"/>
</dbReference>
<keyword evidence="5 18" id="KW-0479">Metal-binding</keyword>
<comment type="cofactor">
    <cofactor evidence="18 19">
        <name>K(+)</name>
        <dbReference type="ChEBI" id="CHEBI:29103"/>
    </cofactor>
    <text evidence="18 19">Binds 1 potassium ion per subunit.</text>
</comment>
<accession>A0A1H8G505</accession>
<keyword evidence="9 18" id="KW-0630">Potassium</keyword>
<dbReference type="EC" id="4.2.1.136" evidence="19"/>
<evidence type="ECO:0000256" key="15">
    <source>
        <dbReference type="ARBA" id="ARBA00048238"/>
    </source>
</evidence>
<evidence type="ECO:0000256" key="9">
    <source>
        <dbReference type="ARBA" id="ARBA00022958"/>
    </source>
</evidence>
<organism evidence="22 23">
    <name type="scientific">Lihuaxuella thermophila</name>
    <dbReference type="NCBI Taxonomy" id="1173111"/>
    <lineage>
        <taxon>Bacteria</taxon>
        <taxon>Bacillati</taxon>
        <taxon>Bacillota</taxon>
        <taxon>Bacilli</taxon>
        <taxon>Bacillales</taxon>
        <taxon>Thermoactinomycetaceae</taxon>
        <taxon>Lihuaxuella</taxon>
    </lineage>
</organism>
<evidence type="ECO:0000256" key="13">
    <source>
        <dbReference type="ARBA" id="ARBA00023268"/>
    </source>
</evidence>
<keyword evidence="7 17" id="KW-0067">ATP-binding</keyword>
<dbReference type="AlphaFoldDB" id="A0A1H8G505"/>
<dbReference type="PROSITE" id="PS51383">
    <property type="entry name" value="YJEF_C_3"/>
    <property type="match status" value="1"/>
</dbReference>
<evidence type="ECO:0000256" key="18">
    <source>
        <dbReference type="HAMAP-Rule" id="MF_01966"/>
    </source>
</evidence>
<feature type="domain" description="YjeF C-terminal" evidence="20">
    <location>
        <begin position="228"/>
        <end position="510"/>
    </location>
</feature>
<evidence type="ECO:0000256" key="14">
    <source>
        <dbReference type="ARBA" id="ARBA00025153"/>
    </source>
</evidence>
<comment type="catalytic activity">
    <reaction evidence="15 17 19">
        <text>(6S)-NADHX + ADP = AMP + phosphate + NADH + H(+)</text>
        <dbReference type="Rhea" id="RHEA:32223"/>
        <dbReference type="ChEBI" id="CHEBI:15378"/>
        <dbReference type="ChEBI" id="CHEBI:43474"/>
        <dbReference type="ChEBI" id="CHEBI:57945"/>
        <dbReference type="ChEBI" id="CHEBI:64074"/>
        <dbReference type="ChEBI" id="CHEBI:456215"/>
        <dbReference type="ChEBI" id="CHEBI:456216"/>
        <dbReference type="EC" id="4.2.1.136"/>
    </reaction>
</comment>
<evidence type="ECO:0000313" key="23">
    <source>
        <dbReference type="Proteomes" id="UP000199695"/>
    </source>
</evidence>
<name>A0A1H8G505_9BACL</name>
<dbReference type="Pfam" id="PF03853">
    <property type="entry name" value="YjeF_N"/>
    <property type="match status" value="1"/>
</dbReference>
<evidence type="ECO:0000256" key="11">
    <source>
        <dbReference type="ARBA" id="ARBA00023235"/>
    </source>
</evidence>
<feature type="binding site" evidence="18">
    <location>
        <position position="164"/>
    </location>
    <ligand>
        <name>K(+)</name>
        <dbReference type="ChEBI" id="CHEBI:29103"/>
    </ligand>
</feature>
<evidence type="ECO:0000256" key="3">
    <source>
        <dbReference type="ARBA" id="ARBA00006001"/>
    </source>
</evidence>
<keyword evidence="13" id="KW-0511">Multifunctional enzyme</keyword>
<feature type="binding site" evidence="18">
    <location>
        <begin position="57"/>
        <end position="61"/>
    </location>
    <ligand>
        <name>(6S)-NADPHX</name>
        <dbReference type="ChEBI" id="CHEBI:64076"/>
    </ligand>
</feature>
<keyword evidence="10 17" id="KW-0520">NAD</keyword>
<evidence type="ECO:0000256" key="12">
    <source>
        <dbReference type="ARBA" id="ARBA00023239"/>
    </source>
</evidence>
<dbReference type="InterPro" id="IPR004443">
    <property type="entry name" value="YjeF_N_dom"/>
</dbReference>
<dbReference type="SUPFAM" id="SSF64153">
    <property type="entry name" value="YjeF N-terminal domain-like"/>
    <property type="match status" value="1"/>
</dbReference>
<evidence type="ECO:0000256" key="4">
    <source>
        <dbReference type="ARBA" id="ARBA00009524"/>
    </source>
</evidence>
<comment type="function">
    <text evidence="14 19">Bifunctional enzyme that catalyzes the epimerization of the S- and R-forms of NAD(P)HX and the dehydration of the S-form of NAD(P)HX at the expense of ADP, which is converted to AMP. This allows the repair of both epimers of NAD(P)HX, a damaged form of NAD(P)H that is a result of enzymatic or heat-dependent hydration.</text>
</comment>
<dbReference type="GO" id="GO:0005524">
    <property type="term" value="F:ATP binding"/>
    <property type="evidence" value="ECO:0007669"/>
    <property type="project" value="UniProtKB-UniRule"/>
</dbReference>
<dbReference type="InterPro" id="IPR029056">
    <property type="entry name" value="Ribokinase-like"/>
</dbReference>
<evidence type="ECO:0000256" key="19">
    <source>
        <dbReference type="PIRNR" id="PIRNR017184"/>
    </source>
</evidence>
<dbReference type="GO" id="GO:0046872">
    <property type="term" value="F:metal ion binding"/>
    <property type="evidence" value="ECO:0007669"/>
    <property type="project" value="UniProtKB-UniRule"/>
</dbReference>
<comment type="similarity">
    <text evidence="4 19">In the C-terminal section; belongs to the NnrD/CARKD family.</text>
</comment>
<comment type="catalytic activity">
    <reaction evidence="16 17 19">
        <text>(6S)-NADPHX + ADP = AMP + phosphate + NADPH + H(+)</text>
        <dbReference type="Rhea" id="RHEA:32235"/>
        <dbReference type="ChEBI" id="CHEBI:15378"/>
        <dbReference type="ChEBI" id="CHEBI:43474"/>
        <dbReference type="ChEBI" id="CHEBI:57783"/>
        <dbReference type="ChEBI" id="CHEBI:64076"/>
        <dbReference type="ChEBI" id="CHEBI:456215"/>
        <dbReference type="ChEBI" id="CHEBI:456216"/>
        <dbReference type="EC" id="4.2.1.136"/>
    </reaction>
</comment>
<comment type="similarity">
    <text evidence="17">Belongs to the NnrD/CARKD family.</text>
</comment>
<feature type="binding site" evidence="18">
    <location>
        <position position="127"/>
    </location>
    <ligand>
        <name>K(+)</name>
        <dbReference type="ChEBI" id="CHEBI:29103"/>
    </ligand>
</feature>
<evidence type="ECO:0000259" key="21">
    <source>
        <dbReference type="PROSITE" id="PS51385"/>
    </source>
</evidence>
<feature type="binding site" evidence="18">
    <location>
        <position position="58"/>
    </location>
    <ligand>
        <name>K(+)</name>
        <dbReference type="ChEBI" id="CHEBI:29103"/>
    </ligand>
</feature>
<dbReference type="PANTHER" id="PTHR12592:SF0">
    <property type="entry name" value="ATP-DEPENDENT (S)-NAD(P)H-HYDRATE DEHYDRATASE"/>
    <property type="match status" value="1"/>
</dbReference>
<dbReference type="PROSITE" id="PS51385">
    <property type="entry name" value="YJEF_N"/>
    <property type="match status" value="1"/>
</dbReference>
<evidence type="ECO:0000256" key="10">
    <source>
        <dbReference type="ARBA" id="ARBA00023027"/>
    </source>
</evidence>
<dbReference type="Gene3D" id="3.40.50.10260">
    <property type="entry name" value="YjeF N-terminal domain"/>
    <property type="match status" value="1"/>
</dbReference>
<comment type="caution">
    <text evidence="18">Lacks conserved residue(s) required for the propagation of feature annotation.</text>
</comment>
<evidence type="ECO:0000259" key="20">
    <source>
        <dbReference type="PROSITE" id="PS51383"/>
    </source>
</evidence>
<evidence type="ECO:0000256" key="2">
    <source>
        <dbReference type="ARBA" id="ARBA00000909"/>
    </source>
</evidence>
<dbReference type="SUPFAM" id="SSF53613">
    <property type="entry name" value="Ribokinase-like"/>
    <property type="match status" value="1"/>
</dbReference>
<dbReference type="Gene3D" id="3.40.1190.20">
    <property type="match status" value="1"/>
</dbReference>
<dbReference type="InterPro" id="IPR030677">
    <property type="entry name" value="Nnr"/>
</dbReference>
<keyword evidence="11 18" id="KW-0413">Isomerase</keyword>
<evidence type="ECO:0000256" key="5">
    <source>
        <dbReference type="ARBA" id="ARBA00022723"/>
    </source>
</evidence>
<evidence type="ECO:0000256" key="6">
    <source>
        <dbReference type="ARBA" id="ARBA00022741"/>
    </source>
</evidence>
<dbReference type="GO" id="GO:0052855">
    <property type="term" value="F:ADP-dependent NAD(P)H-hydrate dehydratase activity"/>
    <property type="evidence" value="ECO:0007669"/>
    <property type="project" value="UniProtKB-UniRule"/>
</dbReference>
<evidence type="ECO:0000256" key="17">
    <source>
        <dbReference type="HAMAP-Rule" id="MF_01965"/>
    </source>
</evidence>
<comment type="subunit">
    <text evidence="17">Homotetramer.</text>
</comment>
<dbReference type="GO" id="GO:0110051">
    <property type="term" value="P:metabolite repair"/>
    <property type="evidence" value="ECO:0007669"/>
    <property type="project" value="TreeGrafter"/>
</dbReference>
<dbReference type="EMBL" id="FOCQ01000010">
    <property type="protein sequence ID" value="SEN38840.1"/>
    <property type="molecule type" value="Genomic_DNA"/>
</dbReference>
<feature type="domain" description="YjeF N-terminal" evidence="21">
    <location>
        <begin position="9"/>
        <end position="218"/>
    </location>
</feature>
<dbReference type="RefSeq" id="WP_089969582.1">
    <property type="nucleotide sequence ID" value="NZ_FOCQ01000010.1"/>
</dbReference>
<evidence type="ECO:0000256" key="1">
    <source>
        <dbReference type="ARBA" id="ARBA00000013"/>
    </source>
</evidence>
<comment type="similarity">
    <text evidence="18">Belongs to the NnrE/AIBP family.</text>
</comment>
<comment type="catalytic activity">
    <reaction evidence="1 18 19">
        <text>(6R)-NADHX = (6S)-NADHX</text>
        <dbReference type="Rhea" id="RHEA:32215"/>
        <dbReference type="ChEBI" id="CHEBI:64074"/>
        <dbReference type="ChEBI" id="CHEBI:64075"/>
        <dbReference type="EC" id="5.1.99.6"/>
    </reaction>
</comment>
<feature type="binding site" evidence="17">
    <location>
        <position position="263"/>
    </location>
    <ligand>
        <name>(6S)-NADPHX</name>
        <dbReference type="ChEBI" id="CHEBI:64076"/>
    </ligand>
</feature>
<sequence>MYLVTAKEMRDLDRYTIVQTGLPGVVLMENAGKAVADEVMRRFPEPKTAVVLAGAGNNGGDGWVAARHLLFRGWNVHLWLAGDEEKLTPDARVFYEVCKRVAPVERYQPEKRERLWQHLQQAEVIVDALLGTGAKGGLRPLMAELVSLINQQERAYVVAVDLPTGVDADTGRVDGEAVQADLTVTFAFPKWGHYLRPGADCSGEVKVADIGLAPVPDVNLEPSARINLPDEWKQHLRSPSPWAHKGTHGHVWIIGGSQGMLGAVTMAGQAAYRTGAGLVTLTVPRSEHPALAAKATQEIIWSWPGEGVFSRTSYQWLDQRKSRYSAVAIGPGLGRFAGEEEWLGELMKKIEVPLVLDADALNILADHPALVEKRPPHLPTVLTPHPGEMARLIGCTVKEVETSRREAATELARQTGMTVVLKGRYTILAFPDGKQRLNVTGSPALAKAGSGDLLTGMIASFLARNIPVKDAVCMAVYLHGKAGELAAKFLPQSVVVSDILSAMETALHQTVSTIVPAYPTHFPGN</sequence>
<feature type="binding site" evidence="18">
    <location>
        <begin position="131"/>
        <end position="137"/>
    </location>
    <ligand>
        <name>(6S)-NADPHX</name>
        <dbReference type="ChEBI" id="CHEBI:64076"/>
    </ligand>
</feature>
<dbReference type="GO" id="GO:0046496">
    <property type="term" value="P:nicotinamide nucleotide metabolic process"/>
    <property type="evidence" value="ECO:0007669"/>
    <property type="project" value="UniProtKB-UniRule"/>
</dbReference>
<comment type="function">
    <text evidence="18">Catalyzes the epimerization of the S- and R-forms of NAD(P)HX, a damaged form of NAD(P)H that is a result of enzymatic or heat-dependent hydration. This is a prerequisite for the S-specific NAD(P)H-hydrate dehydratase to allow the repair of both epimers of NAD(P)HX.</text>
</comment>
<protein>
    <recommendedName>
        <fullName evidence="19">Bifunctional NAD(P)H-hydrate repair enzyme</fullName>
    </recommendedName>
    <alternativeName>
        <fullName evidence="19">Nicotinamide nucleotide repair protein</fullName>
    </alternativeName>
    <domain>
        <recommendedName>
            <fullName evidence="19">ADP-dependent (S)-NAD(P)H-hydrate dehydratase</fullName>
            <ecNumber evidence="19">4.2.1.136</ecNumber>
        </recommendedName>
        <alternativeName>
            <fullName evidence="19">ADP-dependent NAD(P)HX dehydratase</fullName>
        </alternativeName>
    </domain>
    <domain>
        <recommendedName>
            <fullName evidence="19">NAD(P)H-hydrate epimerase</fullName>
            <ecNumber evidence="19">5.1.99.6</ecNumber>
        </recommendedName>
    </domain>
</protein>
<dbReference type="OrthoDB" id="9806925at2"/>
<dbReference type="Proteomes" id="UP000199695">
    <property type="component" value="Unassembled WGS sequence"/>
</dbReference>
<dbReference type="CDD" id="cd01171">
    <property type="entry name" value="YXKO-related"/>
    <property type="match status" value="1"/>
</dbReference>
<dbReference type="NCBIfam" id="TIGR00196">
    <property type="entry name" value="yjeF_cterm"/>
    <property type="match status" value="1"/>
</dbReference>
<dbReference type="HAMAP" id="MF_01966">
    <property type="entry name" value="NADHX_epimerase"/>
    <property type="match status" value="1"/>
</dbReference>
<feature type="binding site" evidence="18">
    <location>
        <position position="161"/>
    </location>
    <ligand>
        <name>(6S)-NADPHX</name>
        <dbReference type="ChEBI" id="CHEBI:64076"/>
    </ligand>
</feature>
<dbReference type="STRING" id="1173111.SAMN05444955_11066"/>
<gene>
    <name evidence="18" type="primary">nnrE</name>
    <name evidence="17" type="synonym">nnrD</name>
    <name evidence="22" type="ORF">SAMN05444955_11066</name>
</gene>
<keyword evidence="12 17" id="KW-0456">Lyase</keyword>
<evidence type="ECO:0000256" key="8">
    <source>
        <dbReference type="ARBA" id="ARBA00022857"/>
    </source>
</evidence>
<evidence type="ECO:0000256" key="16">
    <source>
        <dbReference type="ARBA" id="ARBA00049209"/>
    </source>
</evidence>
<feature type="binding site" evidence="17">
    <location>
        <position position="385"/>
    </location>
    <ligand>
        <name>(6S)-NADPHX</name>
        <dbReference type="ChEBI" id="CHEBI:64076"/>
    </ligand>
</feature>
<feature type="binding site" evidence="17">
    <location>
        <position position="452"/>
    </location>
    <ligand>
        <name>(6S)-NADPHX</name>
        <dbReference type="ChEBI" id="CHEBI:64076"/>
    </ligand>
</feature>
<reference evidence="22 23" key="1">
    <citation type="submission" date="2016-10" db="EMBL/GenBank/DDBJ databases">
        <authorList>
            <person name="de Groot N.N."/>
        </authorList>
    </citation>
    <scope>NUCLEOTIDE SEQUENCE [LARGE SCALE GENOMIC DNA]</scope>
    <source>
        <strain evidence="22 23">DSM 46701</strain>
    </source>
</reference>
<keyword evidence="8 17" id="KW-0521">NADP</keyword>
<dbReference type="HAMAP" id="MF_01965">
    <property type="entry name" value="NADHX_dehydratase"/>
    <property type="match status" value="1"/>
</dbReference>
<comment type="cofactor">
    <cofactor evidence="17">
        <name>Mg(2+)</name>
        <dbReference type="ChEBI" id="CHEBI:18420"/>
    </cofactor>
</comment>
<comment type="function">
    <text evidence="17">Catalyzes the dehydration of the S-form of NAD(P)HX at the expense of ADP, which is converted to AMP. Together with NAD(P)HX epimerase, which catalyzes the epimerization of the S- and R-forms, the enzyme allows the repair of both epimers of NAD(P)HX, a damaged form of NAD(P)H that is a result of enzymatic or heat-dependent hydration.</text>
</comment>
<feature type="binding site" evidence="17">
    <location>
        <position position="451"/>
    </location>
    <ligand>
        <name>AMP</name>
        <dbReference type="ChEBI" id="CHEBI:456215"/>
    </ligand>
</feature>
<dbReference type="InterPro" id="IPR000631">
    <property type="entry name" value="CARKD"/>
</dbReference>